<organism evidence="2 3">
    <name type="scientific">Planktotalea frisia</name>
    <dbReference type="NCBI Taxonomy" id="696762"/>
    <lineage>
        <taxon>Bacteria</taxon>
        <taxon>Pseudomonadati</taxon>
        <taxon>Pseudomonadota</taxon>
        <taxon>Alphaproteobacteria</taxon>
        <taxon>Rhodobacterales</taxon>
        <taxon>Paracoccaceae</taxon>
        <taxon>Planktotalea</taxon>
    </lineage>
</organism>
<dbReference type="PANTHER" id="PTHR36437:SF2">
    <property type="entry name" value="GLYOXALASE_BLEOMYCIN RESISTANCE PROTEIN_DIOXYGENASE"/>
    <property type="match status" value="1"/>
</dbReference>
<dbReference type="InterPro" id="IPR029068">
    <property type="entry name" value="Glyas_Bleomycin-R_OHBP_Dase"/>
</dbReference>
<name>A0A1L9NVV0_9RHOB</name>
<dbReference type="InterPro" id="IPR004360">
    <property type="entry name" value="Glyas_Fos-R_dOase_dom"/>
</dbReference>
<dbReference type="AlphaFoldDB" id="A0A1L9NVV0"/>
<dbReference type="STRING" id="696762.PFRI_23280"/>
<accession>A0A1L9NVV0</accession>
<dbReference type="PROSITE" id="PS51819">
    <property type="entry name" value="VOC"/>
    <property type="match status" value="1"/>
</dbReference>
<dbReference type="RefSeq" id="WP_072630882.1">
    <property type="nucleotide sequence ID" value="NZ_MLCB01000143.1"/>
</dbReference>
<dbReference type="EMBL" id="MLCB01000143">
    <property type="protein sequence ID" value="OJI93428.1"/>
    <property type="molecule type" value="Genomic_DNA"/>
</dbReference>
<dbReference type="PANTHER" id="PTHR36437">
    <property type="entry name" value="GLYOXALASE/BLEOMYCIN RESISTANCE PROTEIN/DIOXYGENASE"/>
    <property type="match status" value="1"/>
</dbReference>
<keyword evidence="3" id="KW-1185">Reference proteome</keyword>
<keyword evidence="2" id="KW-0560">Oxidoreductase</keyword>
<feature type="domain" description="VOC" evidence="1">
    <location>
        <begin position="4"/>
        <end position="127"/>
    </location>
</feature>
<reference evidence="2 3" key="1">
    <citation type="submission" date="2016-10" db="EMBL/GenBank/DDBJ databases">
        <title>Genome sequence of Planktotalea frisia SH6-1.</title>
        <authorList>
            <person name="Poehlein A."/>
            <person name="Bakenhus I."/>
            <person name="Voget S."/>
            <person name="Brinkhoff T."/>
            <person name="Simon M."/>
        </authorList>
    </citation>
    <scope>NUCLEOTIDE SEQUENCE [LARGE SCALE GENOMIC DNA]</scope>
    <source>
        <strain evidence="2 3">SH6-1</strain>
    </source>
</reference>
<dbReference type="InterPro" id="IPR037523">
    <property type="entry name" value="VOC_core"/>
</dbReference>
<protein>
    <submittedName>
        <fullName evidence="2">Glyoxalase/bleomycin resistance protein/dioxygenase superfamily protein</fullName>
    </submittedName>
</protein>
<dbReference type="Proteomes" id="UP000184514">
    <property type="component" value="Unassembled WGS sequence"/>
</dbReference>
<dbReference type="Gene3D" id="3.10.180.10">
    <property type="entry name" value="2,3-Dihydroxybiphenyl 1,2-Dioxygenase, domain 1"/>
    <property type="match status" value="1"/>
</dbReference>
<evidence type="ECO:0000259" key="1">
    <source>
        <dbReference type="PROSITE" id="PS51819"/>
    </source>
</evidence>
<dbReference type="OrthoDB" id="9794917at2"/>
<sequence length="129" mass="14163">MGQHISAVALVVPDYDAGIAFYVDTLGFDLIEDTQQSETKRWVLIAPKGAQTRLLLARANGDTQSAAIGNQTGGRVGFFLHTDDFDADFARMSAAGVLFEEEPRHEPYGSVAVFRDPFGNRWDLLQLTS</sequence>
<evidence type="ECO:0000313" key="3">
    <source>
        <dbReference type="Proteomes" id="UP000184514"/>
    </source>
</evidence>
<dbReference type="GO" id="GO:0051213">
    <property type="term" value="F:dioxygenase activity"/>
    <property type="evidence" value="ECO:0007669"/>
    <property type="project" value="UniProtKB-KW"/>
</dbReference>
<gene>
    <name evidence="2" type="ORF">PFRI_23280</name>
</gene>
<dbReference type="SUPFAM" id="SSF54593">
    <property type="entry name" value="Glyoxalase/Bleomycin resistance protein/Dihydroxybiphenyl dioxygenase"/>
    <property type="match status" value="1"/>
</dbReference>
<evidence type="ECO:0000313" key="2">
    <source>
        <dbReference type="EMBL" id="OJI93428.1"/>
    </source>
</evidence>
<comment type="caution">
    <text evidence="2">The sequence shown here is derived from an EMBL/GenBank/DDBJ whole genome shotgun (WGS) entry which is preliminary data.</text>
</comment>
<keyword evidence="2" id="KW-0223">Dioxygenase</keyword>
<dbReference type="CDD" id="cd07263">
    <property type="entry name" value="VOC_like"/>
    <property type="match status" value="1"/>
</dbReference>
<dbReference type="Pfam" id="PF00903">
    <property type="entry name" value="Glyoxalase"/>
    <property type="match status" value="1"/>
</dbReference>
<proteinExistence type="predicted"/>